<reference evidence="1 2" key="1">
    <citation type="submission" date="2011-02" db="EMBL/GenBank/DDBJ databases">
        <authorList>
            <person name="Weinstock G."/>
            <person name="Sodergren E."/>
            <person name="Clifton S."/>
            <person name="Fulton L."/>
            <person name="Fulton B."/>
            <person name="Courtney L."/>
            <person name="Fronick C."/>
            <person name="Harrison M."/>
            <person name="Strong C."/>
            <person name="Farmer C."/>
            <person name="Delahaunty K."/>
            <person name="Markovic C."/>
            <person name="Hall O."/>
            <person name="Minx P."/>
            <person name="Tomlinson C."/>
            <person name="Mitreva M."/>
            <person name="Hou S."/>
            <person name="Chen J."/>
            <person name="Wollam A."/>
            <person name="Pepin K.H."/>
            <person name="Johnson M."/>
            <person name="Bhonagiri V."/>
            <person name="Zhang X."/>
            <person name="Suruliraj S."/>
            <person name="Warren W."/>
            <person name="Chinwalla A."/>
            <person name="Mardis E.R."/>
            <person name="Wilson R.K."/>
        </authorList>
    </citation>
    <scope>NUCLEOTIDE SEQUENCE [LARGE SCALE GENOMIC DNA]</scope>
    <source>
        <strain evidence="1 2">YIT 12057</strain>
    </source>
</reference>
<dbReference type="HOGENOM" id="CLU_3132257_0_0_10"/>
<proteinExistence type="predicted"/>
<organism evidence="1 2">
    <name type="scientific">Bacteroides fluxus YIT 12057</name>
    <dbReference type="NCBI Taxonomy" id="763034"/>
    <lineage>
        <taxon>Bacteria</taxon>
        <taxon>Pseudomonadati</taxon>
        <taxon>Bacteroidota</taxon>
        <taxon>Bacteroidia</taxon>
        <taxon>Bacteroidales</taxon>
        <taxon>Bacteroidaceae</taxon>
        <taxon>Bacteroides</taxon>
    </lineage>
</organism>
<gene>
    <name evidence="1" type="ORF">HMPREF9446_00695</name>
</gene>
<evidence type="ECO:0000313" key="2">
    <source>
        <dbReference type="Proteomes" id="UP000003416"/>
    </source>
</evidence>
<sequence>MGVEYEQGYMAVCRRNRREGKEKASFYCERRLLPLLVLENFILIYVLRH</sequence>
<dbReference type="Proteomes" id="UP000003416">
    <property type="component" value="Unassembled WGS sequence"/>
</dbReference>
<keyword evidence="2" id="KW-1185">Reference proteome</keyword>
<dbReference type="EMBL" id="AFBN01000013">
    <property type="protein sequence ID" value="EGF58945.1"/>
    <property type="molecule type" value="Genomic_DNA"/>
</dbReference>
<comment type="caution">
    <text evidence="1">The sequence shown here is derived from an EMBL/GenBank/DDBJ whole genome shotgun (WGS) entry which is preliminary data.</text>
</comment>
<evidence type="ECO:0000313" key="1">
    <source>
        <dbReference type="EMBL" id="EGF58945.1"/>
    </source>
</evidence>
<dbReference type="AlphaFoldDB" id="F3PPQ3"/>
<accession>F3PPQ3</accession>
<protein>
    <submittedName>
        <fullName evidence="1">Uncharacterized protein</fullName>
    </submittedName>
</protein>
<name>F3PPQ3_9BACE</name>